<reference evidence="3" key="1">
    <citation type="journal article" date="2005" name="Nature">
        <title>The map-based sequence of the rice genome.</title>
        <authorList>
            <consortium name="International rice genome sequencing project (IRGSP)"/>
            <person name="Matsumoto T."/>
            <person name="Wu J."/>
            <person name="Kanamori H."/>
            <person name="Katayose Y."/>
            <person name="Fujisawa M."/>
            <person name="Namiki N."/>
            <person name="Mizuno H."/>
            <person name="Yamamoto K."/>
            <person name="Antonio B.A."/>
            <person name="Baba T."/>
            <person name="Sakata K."/>
            <person name="Nagamura Y."/>
            <person name="Aoki H."/>
            <person name="Arikawa K."/>
            <person name="Arita K."/>
            <person name="Bito T."/>
            <person name="Chiden Y."/>
            <person name="Fujitsuka N."/>
            <person name="Fukunaka R."/>
            <person name="Hamada M."/>
            <person name="Harada C."/>
            <person name="Hayashi A."/>
            <person name="Hijishita S."/>
            <person name="Honda M."/>
            <person name="Hosokawa S."/>
            <person name="Ichikawa Y."/>
            <person name="Idonuma A."/>
            <person name="Iijima M."/>
            <person name="Ikeda M."/>
            <person name="Ikeno M."/>
            <person name="Ito K."/>
            <person name="Ito S."/>
            <person name="Ito T."/>
            <person name="Ito Y."/>
            <person name="Ito Y."/>
            <person name="Iwabuchi A."/>
            <person name="Kamiya K."/>
            <person name="Karasawa W."/>
            <person name="Kurita K."/>
            <person name="Katagiri S."/>
            <person name="Kikuta A."/>
            <person name="Kobayashi H."/>
            <person name="Kobayashi N."/>
            <person name="Machita K."/>
            <person name="Maehara T."/>
            <person name="Masukawa M."/>
            <person name="Mizubayashi T."/>
            <person name="Mukai Y."/>
            <person name="Nagasaki H."/>
            <person name="Nagata Y."/>
            <person name="Naito S."/>
            <person name="Nakashima M."/>
            <person name="Nakama Y."/>
            <person name="Nakamichi Y."/>
            <person name="Nakamura M."/>
            <person name="Meguro A."/>
            <person name="Negishi M."/>
            <person name="Ohta I."/>
            <person name="Ohta T."/>
            <person name="Okamoto M."/>
            <person name="Ono N."/>
            <person name="Saji S."/>
            <person name="Sakaguchi M."/>
            <person name="Sakai K."/>
            <person name="Shibata M."/>
            <person name="Shimokawa T."/>
            <person name="Song J."/>
            <person name="Takazaki Y."/>
            <person name="Terasawa K."/>
            <person name="Tsugane M."/>
            <person name="Tsuji K."/>
            <person name="Ueda S."/>
            <person name="Waki K."/>
            <person name="Yamagata H."/>
            <person name="Yamamoto M."/>
            <person name="Yamamoto S."/>
            <person name="Yamane H."/>
            <person name="Yoshiki S."/>
            <person name="Yoshihara R."/>
            <person name="Yukawa K."/>
            <person name="Zhong H."/>
            <person name="Yano M."/>
            <person name="Yuan Q."/>
            <person name="Ouyang S."/>
            <person name="Liu J."/>
            <person name="Jones K.M."/>
            <person name="Gansberger K."/>
            <person name="Moffat K."/>
            <person name="Hill J."/>
            <person name="Bera J."/>
            <person name="Fadrosh D."/>
            <person name="Jin S."/>
            <person name="Johri S."/>
            <person name="Kim M."/>
            <person name="Overton L."/>
            <person name="Reardon M."/>
            <person name="Tsitrin T."/>
            <person name="Vuong H."/>
            <person name="Weaver B."/>
            <person name="Ciecko A."/>
            <person name="Tallon L."/>
            <person name="Jackson J."/>
            <person name="Pai G."/>
            <person name="Aken S.V."/>
            <person name="Utterback T."/>
            <person name="Reidmuller S."/>
            <person name="Feldblyum T."/>
            <person name="Hsiao J."/>
            <person name="Zismann V."/>
            <person name="Iobst S."/>
            <person name="de Vazeille A.R."/>
            <person name="Buell C.R."/>
            <person name="Ying K."/>
            <person name="Li Y."/>
            <person name="Lu T."/>
            <person name="Huang Y."/>
            <person name="Zhao Q."/>
            <person name="Feng Q."/>
            <person name="Zhang L."/>
            <person name="Zhu J."/>
            <person name="Weng Q."/>
            <person name="Mu J."/>
            <person name="Lu Y."/>
            <person name="Fan D."/>
            <person name="Liu Y."/>
            <person name="Guan J."/>
            <person name="Zhang Y."/>
            <person name="Yu S."/>
            <person name="Liu X."/>
            <person name="Zhang Y."/>
            <person name="Hong G."/>
            <person name="Han B."/>
            <person name="Choisne N."/>
            <person name="Demange N."/>
            <person name="Orjeda G."/>
            <person name="Samain S."/>
            <person name="Cattolico L."/>
            <person name="Pelletier E."/>
            <person name="Couloux A."/>
            <person name="Segurens B."/>
            <person name="Wincker P."/>
            <person name="D'Hont A."/>
            <person name="Scarpelli C."/>
            <person name="Weissenbach J."/>
            <person name="Salanoubat M."/>
            <person name="Quetier F."/>
            <person name="Yu Y."/>
            <person name="Kim H.R."/>
            <person name="Rambo T."/>
            <person name="Currie J."/>
            <person name="Collura K."/>
            <person name="Luo M."/>
            <person name="Yang T."/>
            <person name="Ammiraju J.S.S."/>
            <person name="Engler F."/>
            <person name="Soderlund C."/>
            <person name="Wing R.A."/>
            <person name="Palmer L.E."/>
            <person name="de la Bastide M."/>
            <person name="Spiegel L."/>
            <person name="Nascimento L."/>
            <person name="Zutavern T."/>
            <person name="O'Shaughnessy A."/>
            <person name="Dike S."/>
            <person name="Dedhia N."/>
            <person name="Preston R."/>
            <person name="Balija V."/>
            <person name="McCombie W.R."/>
            <person name="Chow T."/>
            <person name="Chen H."/>
            <person name="Chung M."/>
            <person name="Chen C."/>
            <person name="Shaw J."/>
            <person name="Wu H."/>
            <person name="Hsiao K."/>
            <person name="Chao Y."/>
            <person name="Chu M."/>
            <person name="Cheng C."/>
            <person name="Hour A."/>
            <person name="Lee P."/>
            <person name="Lin S."/>
            <person name="Lin Y."/>
            <person name="Liou J."/>
            <person name="Liu S."/>
            <person name="Hsing Y."/>
            <person name="Raghuvanshi S."/>
            <person name="Mohanty A."/>
            <person name="Bharti A.K."/>
            <person name="Gaur A."/>
            <person name="Gupta V."/>
            <person name="Kumar D."/>
            <person name="Ravi V."/>
            <person name="Vij S."/>
            <person name="Kapur A."/>
            <person name="Khurana P."/>
            <person name="Khurana P."/>
            <person name="Khurana J.P."/>
            <person name="Tyagi A.K."/>
            <person name="Gaikwad K."/>
            <person name="Singh A."/>
            <person name="Dalal V."/>
            <person name="Srivastava S."/>
            <person name="Dixit A."/>
            <person name="Pal A.K."/>
            <person name="Ghazi I.A."/>
            <person name="Yadav M."/>
            <person name="Pandit A."/>
            <person name="Bhargava A."/>
            <person name="Sureshbabu K."/>
            <person name="Batra K."/>
            <person name="Sharma T.R."/>
            <person name="Mohapatra T."/>
            <person name="Singh N.K."/>
            <person name="Messing J."/>
            <person name="Nelson A.B."/>
            <person name="Fuks G."/>
            <person name="Kavchok S."/>
            <person name="Keizer G."/>
            <person name="Linton E."/>
            <person name="Llaca V."/>
            <person name="Song R."/>
            <person name="Tanyolac B."/>
            <person name="Young S."/>
            <person name="Ho-Il K."/>
            <person name="Hahn J.H."/>
            <person name="Sangsakoo G."/>
            <person name="Vanavichit A."/>
            <person name="de Mattos Luiz.A.T."/>
            <person name="Zimmer P.D."/>
            <person name="Malone G."/>
            <person name="Dellagostin O."/>
            <person name="de Oliveira A.C."/>
            <person name="Bevan M."/>
            <person name="Bancroft I."/>
            <person name="Minx P."/>
            <person name="Cordum H."/>
            <person name="Wilson R."/>
            <person name="Cheng Z."/>
            <person name="Jin W."/>
            <person name="Jiang J."/>
            <person name="Leong S.A."/>
            <person name="Iwama H."/>
            <person name="Gojobori T."/>
            <person name="Itoh T."/>
            <person name="Niimura Y."/>
            <person name="Fujii Y."/>
            <person name="Habara T."/>
            <person name="Sakai H."/>
            <person name="Sato Y."/>
            <person name="Wilson G."/>
            <person name="Kumar K."/>
            <person name="McCouch S."/>
            <person name="Juretic N."/>
            <person name="Hoen D."/>
            <person name="Wright S."/>
            <person name="Bruskiewich R."/>
            <person name="Bureau T."/>
            <person name="Miyao A."/>
            <person name="Hirochika H."/>
            <person name="Nishikawa T."/>
            <person name="Kadowaki K."/>
            <person name="Sugiura M."/>
            <person name="Burr B."/>
            <person name="Sasaki T."/>
        </authorList>
    </citation>
    <scope>NUCLEOTIDE SEQUENCE [LARGE SCALE GENOMIC DNA]</scope>
    <source>
        <strain evidence="3">cv. Nipponbare</strain>
    </source>
</reference>
<keyword evidence="1" id="KW-0472">Membrane</keyword>
<evidence type="ECO:0000256" key="1">
    <source>
        <dbReference type="SAM" id="Phobius"/>
    </source>
</evidence>
<accession>Q8LI42</accession>
<protein>
    <submittedName>
        <fullName evidence="2">Uncharacterized protein</fullName>
    </submittedName>
</protein>
<gene>
    <name evidence="2" type="primary">OJ1339_F05.118</name>
</gene>
<organism evidence="2 3">
    <name type="scientific">Oryza sativa subsp. japonica</name>
    <name type="common">Rice</name>
    <dbReference type="NCBI Taxonomy" id="39947"/>
    <lineage>
        <taxon>Eukaryota</taxon>
        <taxon>Viridiplantae</taxon>
        <taxon>Streptophyta</taxon>
        <taxon>Embryophyta</taxon>
        <taxon>Tracheophyta</taxon>
        <taxon>Spermatophyta</taxon>
        <taxon>Magnoliopsida</taxon>
        <taxon>Liliopsida</taxon>
        <taxon>Poales</taxon>
        <taxon>Poaceae</taxon>
        <taxon>BOP clade</taxon>
        <taxon>Oryzoideae</taxon>
        <taxon>Oryzeae</taxon>
        <taxon>Oryzinae</taxon>
        <taxon>Oryza</taxon>
        <taxon>Oryza sativa</taxon>
    </lineage>
</organism>
<evidence type="ECO:0000313" key="3">
    <source>
        <dbReference type="Proteomes" id="UP000000763"/>
    </source>
</evidence>
<evidence type="ECO:0000313" key="2">
    <source>
        <dbReference type="EMBL" id="BAC07064.1"/>
    </source>
</evidence>
<name>Q8LI42_ORYSJ</name>
<reference evidence="3" key="2">
    <citation type="journal article" date="2008" name="Nucleic Acids Res.">
        <title>The rice annotation project database (RAP-DB): 2008 update.</title>
        <authorList>
            <consortium name="The rice annotation project (RAP)"/>
        </authorList>
    </citation>
    <scope>GENOME REANNOTATION</scope>
    <source>
        <strain evidence="3">cv. Nipponbare</strain>
    </source>
</reference>
<keyword evidence="1" id="KW-1133">Transmembrane helix</keyword>
<sequence length="117" mass="13305">METGSSAGAAARSGRRRLDLDWSLEIDERKGKRYYSVRYGVQSIEWVIFTVMTTVVLIGTLVIILLPVTQKGMMEEVPLPPSMKRSEDMIRESLHLLFPFVQMKRSEDDTRTPASSI</sequence>
<feature type="transmembrane region" description="Helical" evidence="1">
    <location>
        <begin position="46"/>
        <end position="66"/>
    </location>
</feature>
<dbReference type="AlphaFoldDB" id="Q8LI42"/>
<keyword evidence="1" id="KW-0812">Transmembrane</keyword>
<dbReference type="EMBL" id="AP004009">
    <property type="protein sequence ID" value="BAC07064.1"/>
    <property type="molecule type" value="Genomic_DNA"/>
</dbReference>
<proteinExistence type="predicted"/>
<dbReference type="Proteomes" id="UP000000763">
    <property type="component" value="Chromosome 7"/>
</dbReference>